<dbReference type="Pfam" id="PF05164">
    <property type="entry name" value="ZapA"/>
    <property type="match status" value="1"/>
</dbReference>
<dbReference type="GO" id="GO:0051301">
    <property type="term" value="P:cell division"/>
    <property type="evidence" value="ECO:0007669"/>
    <property type="project" value="UniProtKB-KW"/>
</dbReference>
<proteinExistence type="predicted"/>
<organism evidence="1 2">
    <name type="scientific">Sphingomonas jejuensis</name>
    <dbReference type="NCBI Taxonomy" id="904715"/>
    <lineage>
        <taxon>Bacteria</taxon>
        <taxon>Pseudomonadati</taxon>
        <taxon>Pseudomonadota</taxon>
        <taxon>Alphaproteobacteria</taxon>
        <taxon>Sphingomonadales</taxon>
        <taxon>Sphingomonadaceae</taxon>
        <taxon>Sphingomonas</taxon>
    </lineage>
</organism>
<accession>A0ABX0XJZ2</accession>
<gene>
    <name evidence="1" type="ORF">GGR88_000633</name>
</gene>
<dbReference type="Proteomes" id="UP000734218">
    <property type="component" value="Unassembled WGS sequence"/>
</dbReference>
<keyword evidence="1" id="KW-0131">Cell cycle</keyword>
<comment type="caution">
    <text evidence="1">The sequence shown here is derived from an EMBL/GenBank/DDBJ whole genome shotgun (WGS) entry which is preliminary data.</text>
</comment>
<dbReference type="Gene3D" id="3.30.160.880">
    <property type="entry name" value="Cell division protein ZapA protomer, N-terminal domain"/>
    <property type="match status" value="1"/>
</dbReference>
<dbReference type="RefSeq" id="WP_167952921.1">
    <property type="nucleotide sequence ID" value="NZ_JAATJE010000001.1"/>
</dbReference>
<dbReference type="SUPFAM" id="SSF102829">
    <property type="entry name" value="Cell division protein ZapA-like"/>
    <property type="match status" value="1"/>
</dbReference>
<dbReference type="EMBL" id="JAATJE010000001">
    <property type="protein sequence ID" value="NJC33159.1"/>
    <property type="molecule type" value="Genomic_DNA"/>
</dbReference>
<name>A0ABX0XJZ2_9SPHN</name>
<keyword evidence="1" id="KW-0132">Cell division</keyword>
<sequence length="103" mass="10892">MPTVSLPIGGRTYDLTCRAGGEDALRRLAGRVDEKVRQAAASAGQTDEVRRLLFAALLLADETAAAPPQPQSLDLDAVADAVERLAARVEKLAARLEEELPAA</sequence>
<evidence type="ECO:0000313" key="2">
    <source>
        <dbReference type="Proteomes" id="UP000734218"/>
    </source>
</evidence>
<protein>
    <submittedName>
        <fullName evidence="1">Cell division protein ZapA</fullName>
    </submittedName>
</protein>
<evidence type="ECO:0000313" key="1">
    <source>
        <dbReference type="EMBL" id="NJC33159.1"/>
    </source>
</evidence>
<dbReference type="InterPro" id="IPR036192">
    <property type="entry name" value="Cell_div_ZapA-like_sf"/>
</dbReference>
<reference evidence="1 2" key="1">
    <citation type="submission" date="2020-03" db="EMBL/GenBank/DDBJ databases">
        <title>Genomic Encyclopedia of Type Strains, Phase IV (KMG-IV): sequencing the most valuable type-strain genomes for metagenomic binning, comparative biology and taxonomic classification.</title>
        <authorList>
            <person name="Goeker M."/>
        </authorList>
    </citation>
    <scope>NUCLEOTIDE SEQUENCE [LARGE SCALE GENOMIC DNA]</scope>
    <source>
        <strain evidence="1 2">DSM 27651</strain>
    </source>
</reference>
<dbReference type="InterPro" id="IPR007838">
    <property type="entry name" value="Cell_div_ZapA-like"/>
</dbReference>
<keyword evidence="2" id="KW-1185">Reference proteome</keyword>
<dbReference type="InterPro" id="IPR042233">
    <property type="entry name" value="Cell_div_ZapA_N"/>
</dbReference>